<reference evidence="3" key="1">
    <citation type="submission" date="2016-10" db="EMBL/GenBank/DDBJ databases">
        <authorList>
            <person name="Varghese N."/>
            <person name="Submissions S."/>
        </authorList>
    </citation>
    <scope>NUCLEOTIDE SEQUENCE [LARGE SCALE GENOMIC DNA]</scope>
    <source>
        <strain evidence="3">CGMCC 1.12402</strain>
    </source>
</reference>
<keyword evidence="3" id="KW-1185">Reference proteome</keyword>
<dbReference type="GeneID" id="99984976"/>
<dbReference type="AlphaFoldDB" id="A0A1I0MBU4"/>
<dbReference type="EMBL" id="FOIR01000001">
    <property type="protein sequence ID" value="SEV85186.1"/>
    <property type="molecule type" value="Genomic_DNA"/>
</dbReference>
<dbReference type="PANTHER" id="PTHR43861">
    <property type="entry name" value="TRANS-ACONITATE 2-METHYLTRANSFERASE-RELATED"/>
    <property type="match status" value="1"/>
</dbReference>
<dbReference type="InterPro" id="IPR013216">
    <property type="entry name" value="Methyltransf_11"/>
</dbReference>
<sequence>MKWTGERLVTHVDAHFAYEHLHRYYIAMQFANGKKVLDAACGEGYGSALLAKNADSVTGIDLSDKAIDHANEKYGDYKTNFVRADVYSLPFPEGEFDLIVCFETIEHVNSPNRAIEELKRVLSPNGLLIISTPDRDSKHHLVSKAHNPFHLKELNQEEFQHLINQNFINSDFLYQKTITASLITSGESIGELKEYSGWFDGYAEVCPKNNSQYMIGFCSDSSLPSVLSNSILSYEPIHKSLIKRVMLKIRNLFR</sequence>
<evidence type="ECO:0000313" key="2">
    <source>
        <dbReference type="EMBL" id="SEV85186.1"/>
    </source>
</evidence>
<dbReference type="SUPFAM" id="SSF53335">
    <property type="entry name" value="S-adenosyl-L-methionine-dependent methyltransferases"/>
    <property type="match status" value="1"/>
</dbReference>
<evidence type="ECO:0000259" key="1">
    <source>
        <dbReference type="Pfam" id="PF08241"/>
    </source>
</evidence>
<accession>A0A1I0MBU4</accession>
<proteinExistence type="predicted"/>
<dbReference type="InterPro" id="IPR029063">
    <property type="entry name" value="SAM-dependent_MTases_sf"/>
</dbReference>
<dbReference type="PANTHER" id="PTHR43861:SF6">
    <property type="entry name" value="METHYLTRANSFERASE TYPE 11"/>
    <property type="match status" value="1"/>
</dbReference>
<dbReference type="RefSeq" id="WP_090256540.1">
    <property type="nucleotide sequence ID" value="NZ_FOIR01000001.1"/>
</dbReference>
<dbReference type="STRING" id="1267423.SAMN05216290_0212"/>
<evidence type="ECO:0000313" key="3">
    <source>
        <dbReference type="Proteomes" id="UP000199437"/>
    </source>
</evidence>
<name>A0A1I0MBU4_9BACT</name>
<dbReference type="GO" id="GO:0008757">
    <property type="term" value="F:S-adenosylmethionine-dependent methyltransferase activity"/>
    <property type="evidence" value="ECO:0007669"/>
    <property type="project" value="InterPro"/>
</dbReference>
<dbReference type="GO" id="GO:0032259">
    <property type="term" value="P:methylation"/>
    <property type="evidence" value="ECO:0007669"/>
    <property type="project" value="UniProtKB-KW"/>
</dbReference>
<dbReference type="Proteomes" id="UP000199437">
    <property type="component" value="Unassembled WGS sequence"/>
</dbReference>
<dbReference type="Gene3D" id="3.40.50.150">
    <property type="entry name" value="Vaccinia Virus protein VP39"/>
    <property type="match status" value="1"/>
</dbReference>
<protein>
    <submittedName>
        <fullName evidence="2">Methyltransferase domain-containing protein</fullName>
    </submittedName>
</protein>
<gene>
    <name evidence="2" type="ORF">SAMN05216290_0212</name>
</gene>
<keyword evidence="2" id="KW-0808">Transferase</keyword>
<dbReference type="OrthoDB" id="597202at2"/>
<feature type="domain" description="Methyltransferase type 11" evidence="1">
    <location>
        <begin position="37"/>
        <end position="130"/>
    </location>
</feature>
<keyword evidence="2" id="KW-0489">Methyltransferase</keyword>
<dbReference type="Pfam" id="PF08241">
    <property type="entry name" value="Methyltransf_11"/>
    <property type="match status" value="1"/>
</dbReference>
<organism evidence="2 3">
    <name type="scientific">Roseivirga pacifica</name>
    <dbReference type="NCBI Taxonomy" id="1267423"/>
    <lineage>
        <taxon>Bacteria</taxon>
        <taxon>Pseudomonadati</taxon>
        <taxon>Bacteroidota</taxon>
        <taxon>Cytophagia</taxon>
        <taxon>Cytophagales</taxon>
        <taxon>Roseivirgaceae</taxon>
        <taxon>Roseivirga</taxon>
    </lineage>
</organism>
<dbReference type="CDD" id="cd02440">
    <property type="entry name" value="AdoMet_MTases"/>
    <property type="match status" value="1"/>
</dbReference>